<evidence type="ECO:0000256" key="1">
    <source>
        <dbReference type="SAM" id="Phobius"/>
    </source>
</evidence>
<sequence length="108" mass="11559">MLINLIVNALAFYVTAYIVPGVKIENFQALAVVAIVWGVLSIVLKPILILLTLPVNIMTLGLFTFVINAFLIMLMSNFVTGFKVDGFGAALLAAIVLALLNVVLGKLV</sequence>
<comment type="caution">
    <text evidence="2">The sequence shown here is derived from an EMBL/GenBank/DDBJ whole genome shotgun (WGS) entry which is preliminary data.</text>
</comment>
<keyword evidence="1" id="KW-1133">Transmembrane helix</keyword>
<evidence type="ECO:0000313" key="2">
    <source>
        <dbReference type="EMBL" id="OIN91315.1"/>
    </source>
</evidence>
<dbReference type="PANTHER" id="PTHR37309:SF1">
    <property type="entry name" value="SLR0284 PROTEIN"/>
    <property type="match status" value="1"/>
</dbReference>
<protein>
    <recommendedName>
        <fullName evidence="4">Phage holin family protein</fullName>
    </recommendedName>
</protein>
<feature type="transmembrane region" description="Helical" evidence="1">
    <location>
        <begin position="86"/>
        <end position="104"/>
    </location>
</feature>
<evidence type="ECO:0008006" key="4">
    <source>
        <dbReference type="Google" id="ProtNLM"/>
    </source>
</evidence>
<dbReference type="AlphaFoldDB" id="A0A1J4RVK5"/>
<feature type="transmembrane region" description="Helical" evidence="1">
    <location>
        <begin position="6"/>
        <end position="22"/>
    </location>
</feature>
<keyword evidence="1" id="KW-0472">Membrane</keyword>
<keyword evidence="1" id="KW-0812">Transmembrane</keyword>
<evidence type="ECO:0000313" key="3">
    <source>
        <dbReference type="Proteomes" id="UP000182345"/>
    </source>
</evidence>
<dbReference type="PANTHER" id="PTHR37309">
    <property type="entry name" value="SLR0284 PROTEIN"/>
    <property type="match status" value="1"/>
</dbReference>
<name>A0A1J4RVK5_9BACT</name>
<dbReference type="EMBL" id="MNUK01000048">
    <property type="protein sequence ID" value="OIN91315.1"/>
    <property type="molecule type" value="Genomic_DNA"/>
</dbReference>
<accession>A0A1J4RVK5</accession>
<dbReference type="Proteomes" id="UP000182345">
    <property type="component" value="Unassembled WGS sequence"/>
</dbReference>
<proteinExistence type="predicted"/>
<reference evidence="2 3" key="1">
    <citation type="journal article" date="2016" name="Environ. Microbiol.">
        <title>Genomic resolution of a cold subsurface aquifer community provides metabolic insights for novel microbes adapted to high CO concentrations.</title>
        <authorList>
            <person name="Probst A.J."/>
            <person name="Castelle C.J."/>
            <person name="Singh A."/>
            <person name="Brown C.T."/>
            <person name="Anantharaman K."/>
            <person name="Sharon I."/>
            <person name="Hug L.A."/>
            <person name="Burstein D."/>
            <person name="Emerson J.B."/>
            <person name="Thomas B.C."/>
            <person name="Banfield J.F."/>
        </authorList>
    </citation>
    <scope>NUCLEOTIDE SEQUENCE [LARGE SCALE GENOMIC DNA]</scope>
    <source>
        <strain evidence="2">CG1_02_44_10</strain>
    </source>
</reference>
<feature type="transmembrane region" description="Helical" evidence="1">
    <location>
        <begin position="57"/>
        <end position="79"/>
    </location>
</feature>
<gene>
    <name evidence="2" type="ORF">AUJ42_01960</name>
</gene>
<feature type="transmembrane region" description="Helical" evidence="1">
    <location>
        <begin position="29"/>
        <end position="51"/>
    </location>
</feature>
<dbReference type="Pfam" id="PF04020">
    <property type="entry name" value="Phage_holin_4_2"/>
    <property type="match status" value="1"/>
</dbReference>
<organism evidence="2 3">
    <name type="scientific">Candidatus Collierbacteria bacterium CG1_02_44_10</name>
    <dbReference type="NCBI Taxonomy" id="1805087"/>
    <lineage>
        <taxon>Bacteria</taxon>
        <taxon>Candidatus Collieribacteriota</taxon>
    </lineage>
</organism>
<dbReference type="InterPro" id="IPR007165">
    <property type="entry name" value="Phage_holin_4_2"/>
</dbReference>